<evidence type="ECO:0000256" key="7">
    <source>
        <dbReference type="ARBA" id="ARBA00023065"/>
    </source>
</evidence>
<feature type="transmembrane region" description="Helical" evidence="10">
    <location>
        <begin position="55"/>
        <end position="75"/>
    </location>
</feature>
<dbReference type="EMBL" id="PGCK01000008">
    <property type="protein sequence ID" value="MCD1295405.1"/>
    <property type="molecule type" value="Genomic_DNA"/>
</dbReference>
<keyword evidence="12" id="KW-1185">Reference proteome</keyword>
<keyword evidence="3 10" id="KW-1003">Cell membrane</keyword>
<dbReference type="PANTHER" id="PTHR38662">
    <property type="entry name" value="COBALT TRANSPORT PROTEIN CBIN"/>
    <property type="match status" value="1"/>
</dbReference>
<comment type="function">
    <text evidence="10">Part of the energy-coupling factor (ECF) transporter complex CbiMNOQ involved in cobalt import.</text>
</comment>
<dbReference type="HAMAP" id="MF_00330">
    <property type="entry name" value="CbiN"/>
    <property type="match status" value="1"/>
</dbReference>
<keyword evidence="6 10" id="KW-1133">Transmembrane helix</keyword>
<accession>A0AAP2RFZ4</accession>
<comment type="caution">
    <text evidence="11">The sequence shown here is derived from an EMBL/GenBank/DDBJ whole genome shotgun (WGS) entry which is preliminary data.</text>
</comment>
<dbReference type="InterPro" id="IPR003705">
    <property type="entry name" value="CbiN"/>
</dbReference>
<dbReference type="GO" id="GO:0009236">
    <property type="term" value="P:cobalamin biosynthetic process"/>
    <property type="evidence" value="ECO:0007669"/>
    <property type="project" value="UniProtKB-UniRule"/>
</dbReference>
<gene>
    <name evidence="10" type="primary">cbiN</name>
    <name evidence="11" type="ORF">CUJ83_10385</name>
</gene>
<name>A0AAP2RFZ4_9EURY</name>
<evidence type="ECO:0000256" key="6">
    <source>
        <dbReference type="ARBA" id="ARBA00022989"/>
    </source>
</evidence>
<reference evidence="11 12" key="1">
    <citation type="submission" date="2017-11" db="EMBL/GenBank/DDBJ databases">
        <title>Isolation and Characterization of Family Methanocellaceae Species from Potential Methane Hydrate Area Offshore Southwestern Taiwan.</title>
        <authorList>
            <person name="Zhang W.-L."/>
            <person name="Chen W.-C."/>
            <person name="Lai M.-C."/>
            <person name="Chen S.-C."/>
        </authorList>
    </citation>
    <scope>NUCLEOTIDE SEQUENCE [LARGE SCALE GENOMIC DNA]</scope>
    <source>
        <strain evidence="11 12">CWC-04</strain>
    </source>
</reference>
<evidence type="ECO:0000256" key="2">
    <source>
        <dbReference type="ARBA" id="ARBA00022448"/>
    </source>
</evidence>
<keyword evidence="4 10" id="KW-0169">Cobalamin biosynthesis</keyword>
<keyword evidence="8 10" id="KW-0472">Membrane</keyword>
<keyword evidence="7 10" id="KW-0406">Ion transport</keyword>
<dbReference type="Pfam" id="PF02553">
    <property type="entry name" value="CbiN"/>
    <property type="match status" value="1"/>
</dbReference>
<sequence>MIALIILFTVPFIISPGAEFGGADDGAGEVIVEMSPGYEPWFNSFWEPPGETESMLFALQAAIGAIIIGYVIGYLRGSSAQ</sequence>
<evidence type="ECO:0000256" key="9">
    <source>
        <dbReference type="ARBA" id="ARBA00023285"/>
    </source>
</evidence>
<comment type="pathway">
    <text evidence="10">Cofactor biosynthesis; adenosylcobalamin biosynthesis.</text>
</comment>
<keyword evidence="9 10" id="KW-0170">Cobalt</keyword>
<dbReference type="PANTHER" id="PTHR38662:SF1">
    <property type="entry name" value="COBALT TRANSPORT PROTEIN CBIN"/>
    <property type="match status" value="1"/>
</dbReference>
<protein>
    <recommendedName>
        <fullName evidence="10">Cobalt transport protein CbiN</fullName>
    </recommendedName>
    <alternativeName>
        <fullName evidence="10">Energy-coupling factor transporter probable substrate-capture protein CbiN</fullName>
        <shortName evidence="10">ECF transporter S component CbiN</shortName>
    </alternativeName>
</protein>
<evidence type="ECO:0000256" key="4">
    <source>
        <dbReference type="ARBA" id="ARBA00022573"/>
    </source>
</evidence>
<keyword evidence="1 10" id="KW-0171">Cobalt transport</keyword>
<evidence type="ECO:0000256" key="10">
    <source>
        <dbReference type="HAMAP-Rule" id="MF_00330"/>
    </source>
</evidence>
<evidence type="ECO:0000256" key="8">
    <source>
        <dbReference type="ARBA" id="ARBA00023136"/>
    </source>
</evidence>
<comment type="subunit">
    <text evidence="10">Forms an energy-coupling factor (ECF) transporter complex composed of an ATP-binding protein (A component, CbiO), a transmembrane protein (T component, CbiQ) and 2 possible substrate-capture proteins (S components, CbiM and CbiN) of unknown stoichimetry.</text>
</comment>
<evidence type="ECO:0000313" key="12">
    <source>
        <dbReference type="Proteomes" id="UP001320159"/>
    </source>
</evidence>
<keyword evidence="5 10" id="KW-0812">Transmembrane</keyword>
<evidence type="ECO:0000256" key="1">
    <source>
        <dbReference type="ARBA" id="ARBA00022426"/>
    </source>
</evidence>
<evidence type="ECO:0000256" key="3">
    <source>
        <dbReference type="ARBA" id="ARBA00022475"/>
    </source>
</evidence>
<comment type="subcellular location">
    <subcellularLocation>
        <location evidence="10">Cell membrane</location>
        <topology evidence="10">Multi-pass membrane protein</topology>
    </subcellularLocation>
</comment>
<evidence type="ECO:0000256" key="5">
    <source>
        <dbReference type="ARBA" id="ARBA00022692"/>
    </source>
</evidence>
<comment type="similarity">
    <text evidence="10">Belongs to the CbiN family.</text>
</comment>
<evidence type="ECO:0000313" key="11">
    <source>
        <dbReference type="EMBL" id="MCD1295405.1"/>
    </source>
</evidence>
<dbReference type="AlphaFoldDB" id="A0AAP2RFZ4"/>
<keyword evidence="2 10" id="KW-0813">Transport</keyword>
<comment type="caution">
    <text evidence="10">Lacks conserved residue(s) required for the propagation of feature annotation.</text>
</comment>
<proteinExistence type="inferred from homology"/>
<dbReference type="GO" id="GO:0015087">
    <property type="term" value="F:cobalt ion transmembrane transporter activity"/>
    <property type="evidence" value="ECO:0007669"/>
    <property type="project" value="UniProtKB-UniRule"/>
</dbReference>
<organism evidence="11 12">
    <name type="scientific">Methanooceanicella nereidis</name>
    <dbReference type="NCBI Taxonomy" id="2052831"/>
    <lineage>
        <taxon>Archaea</taxon>
        <taxon>Methanobacteriati</taxon>
        <taxon>Methanobacteriota</taxon>
        <taxon>Stenosarchaea group</taxon>
        <taxon>Methanomicrobia</taxon>
        <taxon>Methanocellales</taxon>
        <taxon>Methanocellaceae</taxon>
        <taxon>Methanooceanicella</taxon>
    </lineage>
</organism>
<dbReference type="GO" id="GO:0005886">
    <property type="term" value="C:plasma membrane"/>
    <property type="evidence" value="ECO:0007669"/>
    <property type="project" value="UniProtKB-SubCell"/>
</dbReference>
<dbReference type="Proteomes" id="UP001320159">
    <property type="component" value="Unassembled WGS sequence"/>
</dbReference>
<dbReference type="NCBIfam" id="NF002780">
    <property type="entry name" value="PRK02898.1"/>
    <property type="match status" value="1"/>
</dbReference>